<dbReference type="AlphaFoldDB" id="A0A0C2MSH1"/>
<accession>A0A0C2MSH1</accession>
<dbReference type="Proteomes" id="UP000031668">
    <property type="component" value="Unassembled WGS sequence"/>
</dbReference>
<organism evidence="1 2">
    <name type="scientific">Thelohanellus kitauei</name>
    <name type="common">Myxosporean</name>
    <dbReference type="NCBI Taxonomy" id="669202"/>
    <lineage>
        <taxon>Eukaryota</taxon>
        <taxon>Metazoa</taxon>
        <taxon>Cnidaria</taxon>
        <taxon>Myxozoa</taxon>
        <taxon>Myxosporea</taxon>
        <taxon>Bivalvulida</taxon>
        <taxon>Platysporina</taxon>
        <taxon>Myxobolidae</taxon>
        <taxon>Thelohanellus</taxon>
    </lineage>
</organism>
<dbReference type="EMBL" id="JWZT01002106">
    <property type="protein sequence ID" value="KII70256.1"/>
    <property type="molecule type" value="Genomic_DNA"/>
</dbReference>
<sequence>MFAQLQSESANTVLLLCLSLDKCQYIQIRYFLSVKFYSFSRNCFHILNWRGKIRIGFTRKFSAQKVSLSLKKLWDTLQILIYGSIILLFNNGKNLSWCFLYETKRLGYI</sequence>
<evidence type="ECO:0000313" key="2">
    <source>
        <dbReference type="Proteomes" id="UP000031668"/>
    </source>
</evidence>
<proteinExistence type="predicted"/>
<gene>
    <name evidence="1" type="ORF">RF11_02472</name>
</gene>
<comment type="caution">
    <text evidence="1">The sequence shown here is derived from an EMBL/GenBank/DDBJ whole genome shotgun (WGS) entry which is preliminary data.</text>
</comment>
<name>A0A0C2MSH1_THEKT</name>
<protein>
    <submittedName>
        <fullName evidence="1">Uncharacterized protein</fullName>
    </submittedName>
</protein>
<keyword evidence="2" id="KW-1185">Reference proteome</keyword>
<evidence type="ECO:0000313" key="1">
    <source>
        <dbReference type="EMBL" id="KII70256.1"/>
    </source>
</evidence>
<reference evidence="1 2" key="1">
    <citation type="journal article" date="2014" name="Genome Biol. Evol.">
        <title>The genome of the myxosporean Thelohanellus kitauei shows adaptations to nutrient acquisition within its fish host.</title>
        <authorList>
            <person name="Yang Y."/>
            <person name="Xiong J."/>
            <person name="Zhou Z."/>
            <person name="Huo F."/>
            <person name="Miao W."/>
            <person name="Ran C."/>
            <person name="Liu Y."/>
            <person name="Zhang J."/>
            <person name="Feng J."/>
            <person name="Wang M."/>
            <person name="Wang M."/>
            <person name="Wang L."/>
            <person name="Yao B."/>
        </authorList>
    </citation>
    <scope>NUCLEOTIDE SEQUENCE [LARGE SCALE GENOMIC DNA]</scope>
    <source>
        <strain evidence="1">Wuqing</strain>
    </source>
</reference>